<dbReference type="EMBL" id="CTEF01000005">
    <property type="protein sequence ID" value="CQD23091.1"/>
    <property type="molecule type" value="Genomic_DNA"/>
</dbReference>
<dbReference type="Proteomes" id="UP000182227">
    <property type="component" value="Unassembled WGS sequence"/>
</dbReference>
<organism evidence="1 2">
    <name type="scientific">Mycolicibacterium conceptionense</name>
    <dbReference type="NCBI Taxonomy" id="451644"/>
    <lineage>
        <taxon>Bacteria</taxon>
        <taxon>Bacillati</taxon>
        <taxon>Actinomycetota</taxon>
        <taxon>Actinomycetes</taxon>
        <taxon>Mycobacteriales</taxon>
        <taxon>Mycobacteriaceae</taxon>
        <taxon>Mycolicibacterium</taxon>
    </lineage>
</organism>
<accession>A0A0U1DUM2</accession>
<evidence type="ECO:0000313" key="2">
    <source>
        <dbReference type="Proteomes" id="UP000182227"/>
    </source>
</evidence>
<reference evidence="1 2" key="1">
    <citation type="submission" date="2015-03" db="EMBL/GenBank/DDBJ databases">
        <authorList>
            <person name="Murphy D."/>
        </authorList>
    </citation>
    <scope>NUCLEOTIDE SEQUENCE [LARGE SCALE GENOMIC DNA]</scope>
    <source>
        <strain evidence="1 2">D16</strain>
    </source>
</reference>
<gene>
    <name evidence="1" type="ORF">BN970_05558</name>
</gene>
<sequence>MHKTGTERDFSRSMPVDNCRCVGNDSQVSGCD</sequence>
<proteinExistence type="predicted"/>
<name>A0A0U1DUM2_9MYCO</name>
<protein>
    <submittedName>
        <fullName evidence="1">Uncharacterized protein</fullName>
    </submittedName>
</protein>
<dbReference type="AlphaFoldDB" id="A0A0U1DUM2"/>
<evidence type="ECO:0000313" key="1">
    <source>
        <dbReference type="EMBL" id="CQD23091.1"/>
    </source>
</evidence>